<protein>
    <recommendedName>
        <fullName evidence="4">Transposase, Ptta/En/Spm, plant</fullName>
    </recommendedName>
</protein>
<proteinExistence type="predicted"/>
<name>A0AAQ3KKV9_9LILI</name>
<dbReference type="PANTHER" id="PTHR33499">
    <property type="entry name" value="OS12G0282400 PROTEIN-RELATED"/>
    <property type="match status" value="1"/>
</dbReference>
<feature type="compositionally biased region" description="Basic residues" evidence="1">
    <location>
        <begin position="62"/>
        <end position="71"/>
    </location>
</feature>
<accession>A0AAQ3KKV9</accession>
<dbReference type="EMBL" id="CP136895">
    <property type="protein sequence ID" value="WOL10893.1"/>
    <property type="molecule type" value="Genomic_DNA"/>
</dbReference>
<keyword evidence="3" id="KW-1185">Reference proteome</keyword>
<sequence length="351" mass="40894">MASRQIRARSSSQVHSRVDEAQQISNQAGASLAQEENEEINNSSYAPLPTSEPTSSTAGSTTRKKRTRGKTRNLDLVKMPPGQKIRLDFNQYGQPIGVNASKLSSFLGNHVRNDGDIPISFEKWEDVPDQQKQKIYMRVLEKFEFEETDLIKFRIMQNMRRKFGEHKYELKRSVYSKYETTEERLEHVPDGIEPNDWKAFVEYYDRETTQDKFKALTQESDSSTPTTEDEIYRQVVGPERHGRTRGYGLGPTPTTVFGTTPGRIELASQLRIANTQNAELKTKIDELEKKMDDDRRKMEERMMEERMKLEERMEMERKKTEEKMEEGQRKMDILLAFMEEINQRGNNSRGK</sequence>
<evidence type="ECO:0000313" key="3">
    <source>
        <dbReference type="Proteomes" id="UP001327560"/>
    </source>
</evidence>
<dbReference type="AlphaFoldDB" id="A0AAQ3KKV9"/>
<dbReference type="Proteomes" id="UP001327560">
    <property type="component" value="Chromosome 6"/>
</dbReference>
<gene>
    <name evidence="2" type="ORF">Cni_G19652</name>
</gene>
<organism evidence="2 3">
    <name type="scientific">Canna indica</name>
    <name type="common">Indian-shot</name>
    <dbReference type="NCBI Taxonomy" id="4628"/>
    <lineage>
        <taxon>Eukaryota</taxon>
        <taxon>Viridiplantae</taxon>
        <taxon>Streptophyta</taxon>
        <taxon>Embryophyta</taxon>
        <taxon>Tracheophyta</taxon>
        <taxon>Spermatophyta</taxon>
        <taxon>Magnoliopsida</taxon>
        <taxon>Liliopsida</taxon>
        <taxon>Zingiberales</taxon>
        <taxon>Cannaceae</taxon>
        <taxon>Canna</taxon>
    </lineage>
</organism>
<evidence type="ECO:0008006" key="4">
    <source>
        <dbReference type="Google" id="ProtNLM"/>
    </source>
</evidence>
<dbReference type="PANTHER" id="PTHR33499:SF11">
    <property type="entry name" value="NO APICAL MERISTEM-ASSOCIATED C-TERMINAL DOMAIN-CONTAINING PROTEIN"/>
    <property type="match status" value="1"/>
</dbReference>
<feature type="region of interest" description="Disordered" evidence="1">
    <location>
        <begin position="1"/>
        <end position="74"/>
    </location>
</feature>
<feature type="compositionally biased region" description="Low complexity" evidence="1">
    <location>
        <begin position="1"/>
        <end position="13"/>
    </location>
</feature>
<evidence type="ECO:0000256" key="1">
    <source>
        <dbReference type="SAM" id="MobiDB-lite"/>
    </source>
</evidence>
<evidence type="ECO:0000313" key="2">
    <source>
        <dbReference type="EMBL" id="WOL10893.1"/>
    </source>
</evidence>
<feature type="region of interest" description="Disordered" evidence="1">
    <location>
        <begin position="304"/>
        <end position="327"/>
    </location>
</feature>
<reference evidence="2 3" key="1">
    <citation type="submission" date="2023-10" db="EMBL/GenBank/DDBJ databases">
        <title>Chromosome-scale genome assembly provides insights into flower coloration mechanisms of Canna indica.</title>
        <authorList>
            <person name="Li C."/>
        </authorList>
    </citation>
    <scope>NUCLEOTIDE SEQUENCE [LARGE SCALE GENOMIC DNA]</scope>
    <source>
        <tissue evidence="2">Flower</tissue>
    </source>
</reference>